<comment type="caution">
    <text evidence="3">The sequence shown here is derived from an EMBL/GenBank/DDBJ whole genome shotgun (WGS) entry which is preliminary data.</text>
</comment>
<evidence type="ECO:0000256" key="2">
    <source>
        <dbReference type="SAM" id="SignalP"/>
    </source>
</evidence>
<feature type="compositionally biased region" description="Polar residues" evidence="1">
    <location>
        <begin position="27"/>
        <end position="40"/>
    </location>
</feature>
<organism evidence="3 4">
    <name type="scientific">Rhodoplanes serenus</name>
    <dbReference type="NCBI Taxonomy" id="200615"/>
    <lineage>
        <taxon>Bacteria</taxon>
        <taxon>Pseudomonadati</taxon>
        <taxon>Pseudomonadota</taxon>
        <taxon>Alphaproteobacteria</taxon>
        <taxon>Hyphomicrobiales</taxon>
        <taxon>Nitrobacteraceae</taxon>
        <taxon>Rhodoplanes</taxon>
    </lineage>
</organism>
<reference evidence="3 4" key="1">
    <citation type="submission" date="2019-11" db="EMBL/GenBank/DDBJ databases">
        <title>Whole-genome sequence of Rhodoplanes serenus DSM 18633, type strain.</title>
        <authorList>
            <person name="Kyndt J.A."/>
            <person name="Meyer T.E."/>
        </authorList>
    </citation>
    <scope>NUCLEOTIDE SEQUENCE [LARGE SCALE GENOMIC DNA]</scope>
    <source>
        <strain evidence="3 4">DSM 18633</strain>
    </source>
</reference>
<feature type="region of interest" description="Disordered" evidence="1">
    <location>
        <begin position="25"/>
        <end position="110"/>
    </location>
</feature>
<proteinExistence type="predicted"/>
<feature type="signal peptide" evidence="2">
    <location>
        <begin position="1"/>
        <end position="26"/>
    </location>
</feature>
<evidence type="ECO:0000313" key="3">
    <source>
        <dbReference type="EMBL" id="MTW16803.1"/>
    </source>
</evidence>
<evidence type="ECO:0000313" key="4">
    <source>
        <dbReference type="Proteomes" id="UP000438991"/>
    </source>
</evidence>
<dbReference type="AlphaFoldDB" id="A0A9X5ATA2"/>
<dbReference type="RefSeq" id="WP_155479666.1">
    <property type="nucleotide sequence ID" value="NZ_WNKV01000007.1"/>
</dbReference>
<protein>
    <recommendedName>
        <fullName evidence="5">Translation initiation factor IF-2</fullName>
    </recommendedName>
</protein>
<accession>A0A9X5ATA2</accession>
<feature type="chain" id="PRO_5040928025" description="Translation initiation factor IF-2" evidence="2">
    <location>
        <begin position="27"/>
        <end position="110"/>
    </location>
</feature>
<feature type="compositionally biased region" description="Low complexity" evidence="1">
    <location>
        <begin position="51"/>
        <end position="73"/>
    </location>
</feature>
<dbReference type="Proteomes" id="UP000438991">
    <property type="component" value="Unassembled WGS sequence"/>
</dbReference>
<name>A0A9X5ATA2_9BRAD</name>
<dbReference type="EMBL" id="WNKV01000007">
    <property type="protein sequence ID" value="MTW16803.1"/>
    <property type="molecule type" value="Genomic_DNA"/>
</dbReference>
<evidence type="ECO:0008006" key="5">
    <source>
        <dbReference type="Google" id="ProtNLM"/>
    </source>
</evidence>
<evidence type="ECO:0000256" key="1">
    <source>
        <dbReference type="SAM" id="MobiDB-lite"/>
    </source>
</evidence>
<sequence>MPSTSKLLRAGLVALGVTALAMPALAQTGNPNNPTGTEVPNNVPPKGNIGTSGDTGAAARGSGGAVVAPVPGTTGAGGAGGPAARDSGPALGDPPSQVPRAGPKGNIGGN</sequence>
<keyword evidence="2" id="KW-0732">Signal</keyword>
<gene>
    <name evidence="3" type="ORF">GJ689_11365</name>
</gene>